<evidence type="ECO:0008006" key="4">
    <source>
        <dbReference type="Google" id="ProtNLM"/>
    </source>
</evidence>
<sequence>MQISVTTPALLFPAISLFMLAFTNRFLSLGARIRHLHDQYRERHDESIRQQIENLRIRVHMIRRMQGFGVMSMLSCIFSMICLFQDWPLAGSILFGGSLLFLVLSLGISFLEIRISVRALDILLEDMESPTEEMIAEVKSDHR</sequence>
<gene>
    <name evidence="2" type="ORF">DPRO_2762</name>
</gene>
<evidence type="ECO:0000256" key="1">
    <source>
        <dbReference type="SAM" id="Phobius"/>
    </source>
</evidence>
<dbReference type="Pfam" id="PF11026">
    <property type="entry name" value="DUF2721"/>
    <property type="match status" value="1"/>
</dbReference>
<dbReference type="RefSeq" id="WP_097012514.1">
    <property type="nucleotide sequence ID" value="NZ_LT907975.1"/>
</dbReference>
<feature type="transmembrane region" description="Helical" evidence="1">
    <location>
        <begin position="68"/>
        <end position="87"/>
    </location>
</feature>
<keyword evidence="3" id="KW-1185">Reference proteome</keyword>
<name>A0A2C8FCP3_9BACT</name>
<proteinExistence type="predicted"/>
<feature type="transmembrane region" description="Helical" evidence="1">
    <location>
        <begin position="93"/>
        <end position="111"/>
    </location>
</feature>
<keyword evidence="1" id="KW-0472">Membrane</keyword>
<evidence type="ECO:0000313" key="2">
    <source>
        <dbReference type="EMBL" id="SOB59672.1"/>
    </source>
</evidence>
<evidence type="ECO:0000313" key="3">
    <source>
        <dbReference type="Proteomes" id="UP000219215"/>
    </source>
</evidence>
<feature type="transmembrane region" description="Helical" evidence="1">
    <location>
        <begin position="6"/>
        <end position="27"/>
    </location>
</feature>
<dbReference type="InterPro" id="IPR021279">
    <property type="entry name" value="DUF2721"/>
</dbReference>
<protein>
    <recommendedName>
        <fullName evidence="4">II family cellulose-binding protein</fullName>
    </recommendedName>
</protein>
<keyword evidence="1" id="KW-1133">Transmembrane helix</keyword>
<dbReference type="OrthoDB" id="9813525at2"/>
<reference evidence="3" key="1">
    <citation type="submission" date="2017-09" db="EMBL/GenBank/DDBJ databases">
        <authorList>
            <person name="Regsiter A."/>
            <person name="William W."/>
        </authorList>
    </citation>
    <scope>NUCLEOTIDE SEQUENCE [LARGE SCALE GENOMIC DNA]</scope>
    <source>
        <strain evidence="3">500-1</strain>
    </source>
</reference>
<dbReference type="EMBL" id="LT907975">
    <property type="protein sequence ID" value="SOB59672.1"/>
    <property type="molecule type" value="Genomic_DNA"/>
</dbReference>
<keyword evidence="1" id="KW-0812">Transmembrane</keyword>
<dbReference type="AlphaFoldDB" id="A0A2C8FCP3"/>
<accession>A0A2C8FCP3</accession>
<dbReference type="Proteomes" id="UP000219215">
    <property type="component" value="Chromosome DPRO"/>
</dbReference>
<dbReference type="KEGG" id="pprf:DPRO_2762"/>
<organism evidence="2 3">
    <name type="scientific">Pseudodesulfovibrio profundus</name>
    <dbReference type="NCBI Taxonomy" id="57320"/>
    <lineage>
        <taxon>Bacteria</taxon>
        <taxon>Pseudomonadati</taxon>
        <taxon>Thermodesulfobacteriota</taxon>
        <taxon>Desulfovibrionia</taxon>
        <taxon>Desulfovibrionales</taxon>
        <taxon>Desulfovibrionaceae</taxon>
    </lineage>
</organism>